<evidence type="ECO:0000313" key="1">
    <source>
        <dbReference type="EMBL" id="KAH9310302.1"/>
    </source>
</evidence>
<sequence>MRVDAPYYSVLSGRMYLVTTTFTPLQPMILRTVDSLIRSMRPLIMGYAKPVLPVVPM</sequence>
<proteinExistence type="predicted"/>
<organism evidence="1 2">
    <name type="scientific">Taxus chinensis</name>
    <name type="common">Chinese yew</name>
    <name type="synonym">Taxus wallichiana var. chinensis</name>
    <dbReference type="NCBI Taxonomy" id="29808"/>
    <lineage>
        <taxon>Eukaryota</taxon>
        <taxon>Viridiplantae</taxon>
        <taxon>Streptophyta</taxon>
        <taxon>Embryophyta</taxon>
        <taxon>Tracheophyta</taxon>
        <taxon>Spermatophyta</taxon>
        <taxon>Pinopsida</taxon>
        <taxon>Pinidae</taxon>
        <taxon>Conifers II</taxon>
        <taxon>Cupressales</taxon>
        <taxon>Taxaceae</taxon>
        <taxon>Taxus</taxon>
    </lineage>
</organism>
<evidence type="ECO:0000313" key="2">
    <source>
        <dbReference type="Proteomes" id="UP000824469"/>
    </source>
</evidence>
<keyword evidence="2" id="KW-1185">Reference proteome</keyword>
<gene>
    <name evidence="1" type="ORF">KI387_044707</name>
</gene>
<feature type="non-terminal residue" evidence="1">
    <location>
        <position position="57"/>
    </location>
</feature>
<protein>
    <submittedName>
        <fullName evidence="1">Uncharacterized protein</fullName>
    </submittedName>
</protein>
<dbReference type="EMBL" id="JAHRHJ020000007">
    <property type="protein sequence ID" value="KAH9310302.1"/>
    <property type="molecule type" value="Genomic_DNA"/>
</dbReference>
<name>A0AA38FTF6_TAXCH</name>
<comment type="caution">
    <text evidence="1">The sequence shown here is derived from an EMBL/GenBank/DDBJ whole genome shotgun (WGS) entry which is preliminary data.</text>
</comment>
<accession>A0AA38FTF6</accession>
<feature type="non-terminal residue" evidence="1">
    <location>
        <position position="1"/>
    </location>
</feature>
<dbReference type="Proteomes" id="UP000824469">
    <property type="component" value="Unassembled WGS sequence"/>
</dbReference>
<reference evidence="1 2" key="1">
    <citation type="journal article" date="2021" name="Nat. Plants">
        <title>The Taxus genome provides insights into paclitaxel biosynthesis.</title>
        <authorList>
            <person name="Xiong X."/>
            <person name="Gou J."/>
            <person name="Liao Q."/>
            <person name="Li Y."/>
            <person name="Zhou Q."/>
            <person name="Bi G."/>
            <person name="Li C."/>
            <person name="Du R."/>
            <person name="Wang X."/>
            <person name="Sun T."/>
            <person name="Guo L."/>
            <person name="Liang H."/>
            <person name="Lu P."/>
            <person name="Wu Y."/>
            <person name="Zhang Z."/>
            <person name="Ro D.K."/>
            <person name="Shang Y."/>
            <person name="Huang S."/>
            <person name="Yan J."/>
        </authorList>
    </citation>
    <scope>NUCLEOTIDE SEQUENCE [LARGE SCALE GENOMIC DNA]</scope>
    <source>
        <strain evidence="1">Ta-2019</strain>
    </source>
</reference>
<dbReference type="AlphaFoldDB" id="A0AA38FTF6"/>